<accession>A0AA38JJZ8</accession>
<feature type="domain" description="Glucose-methanol-choline oxidoreductase N-terminal" evidence="10">
    <location>
        <begin position="264"/>
        <end position="278"/>
    </location>
</feature>
<keyword evidence="4" id="KW-0732">Signal</keyword>
<dbReference type="Pfam" id="PF05199">
    <property type="entry name" value="GMC_oxred_C"/>
    <property type="match status" value="1"/>
</dbReference>
<dbReference type="PIRSF" id="PIRSF000137">
    <property type="entry name" value="Alcohol_oxidase"/>
    <property type="match status" value="1"/>
</dbReference>
<dbReference type="AlphaFoldDB" id="A0AA38JJZ8"/>
<dbReference type="Gene3D" id="3.30.560.10">
    <property type="entry name" value="Glucose Oxidase, domain 3"/>
    <property type="match status" value="1"/>
</dbReference>
<dbReference type="SUPFAM" id="SSF54373">
    <property type="entry name" value="FAD-linked reductases, C-terminal domain"/>
    <property type="match status" value="1"/>
</dbReference>
<dbReference type="InterPro" id="IPR036188">
    <property type="entry name" value="FAD/NAD-bd_sf"/>
</dbReference>
<evidence type="ECO:0000256" key="5">
    <source>
        <dbReference type="ARBA" id="ARBA00022827"/>
    </source>
</evidence>
<reference evidence="11" key="2">
    <citation type="journal article" date="2023" name="Proc. Natl. Acad. Sci. U.S.A.">
        <title>A global phylogenomic analysis of the shiitake genus Lentinula.</title>
        <authorList>
            <person name="Sierra-Patev S."/>
            <person name="Min B."/>
            <person name="Naranjo-Ortiz M."/>
            <person name="Looney B."/>
            <person name="Konkel Z."/>
            <person name="Slot J.C."/>
            <person name="Sakamoto Y."/>
            <person name="Steenwyk J.L."/>
            <person name="Rokas A."/>
            <person name="Carro J."/>
            <person name="Camarero S."/>
            <person name="Ferreira P."/>
            <person name="Molpeceres G."/>
            <person name="Ruiz-Duenas F.J."/>
            <person name="Serrano A."/>
            <person name="Henrissat B."/>
            <person name="Drula E."/>
            <person name="Hughes K.W."/>
            <person name="Mata J.L."/>
            <person name="Ishikawa N.K."/>
            <person name="Vargas-Isla R."/>
            <person name="Ushijima S."/>
            <person name="Smith C.A."/>
            <person name="Donoghue J."/>
            <person name="Ahrendt S."/>
            <person name="Andreopoulos W."/>
            <person name="He G."/>
            <person name="LaButti K."/>
            <person name="Lipzen A."/>
            <person name="Ng V."/>
            <person name="Riley R."/>
            <person name="Sandor L."/>
            <person name="Barry K."/>
            <person name="Martinez A.T."/>
            <person name="Xiao Y."/>
            <person name="Gibbons J.G."/>
            <person name="Terashima K."/>
            <person name="Grigoriev I.V."/>
            <person name="Hibbett D."/>
        </authorList>
    </citation>
    <scope>NUCLEOTIDE SEQUENCE</scope>
    <source>
        <strain evidence="11">ET3784</strain>
    </source>
</reference>
<evidence type="ECO:0000256" key="4">
    <source>
        <dbReference type="ARBA" id="ARBA00022729"/>
    </source>
</evidence>
<dbReference type="PANTHER" id="PTHR11552:SF201">
    <property type="entry name" value="GLUCOSE-METHANOL-CHOLINE OXIDOREDUCTASE N-TERMINAL DOMAIN-CONTAINING PROTEIN"/>
    <property type="match status" value="1"/>
</dbReference>
<organism evidence="11 12">
    <name type="scientific">Lentinula guzmanii</name>
    <dbReference type="NCBI Taxonomy" id="2804957"/>
    <lineage>
        <taxon>Eukaryota</taxon>
        <taxon>Fungi</taxon>
        <taxon>Dikarya</taxon>
        <taxon>Basidiomycota</taxon>
        <taxon>Agaricomycotina</taxon>
        <taxon>Agaricomycetes</taxon>
        <taxon>Agaricomycetidae</taxon>
        <taxon>Agaricales</taxon>
        <taxon>Marasmiineae</taxon>
        <taxon>Omphalotaceae</taxon>
        <taxon>Lentinula</taxon>
    </lineage>
</organism>
<evidence type="ECO:0000313" key="12">
    <source>
        <dbReference type="Proteomes" id="UP001176059"/>
    </source>
</evidence>
<proteinExistence type="inferred from homology"/>
<feature type="domain" description="Glucose-methanol-choline oxidoreductase N-terminal" evidence="9">
    <location>
        <begin position="73"/>
        <end position="96"/>
    </location>
</feature>
<evidence type="ECO:0000313" key="11">
    <source>
        <dbReference type="EMBL" id="KAJ3733437.1"/>
    </source>
</evidence>
<evidence type="ECO:0000256" key="7">
    <source>
        <dbReference type="ARBA" id="ARBA00023180"/>
    </source>
</evidence>
<reference evidence="11" key="1">
    <citation type="submission" date="2022-08" db="EMBL/GenBank/DDBJ databases">
        <authorList>
            <consortium name="DOE Joint Genome Institute"/>
            <person name="Min B."/>
            <person name="Sierra-Patev S."/>
            <person name="Naranjo-Ortiz M."/>
            <person name="Looney B."/>
            <person name="Konkel Z."/>
            <person name="Slot J.C."/>
            <person name="Sakamoto Y."/>
            <person name="Steenwyk J.L."/>
            <person name="Rokas A."/>
            <person name="Carro J."/>
            <person name="Camarero S."/>
            <person name="Ferreira P."/>
            <person name="Molpeceres G."/>
            <person name="Ruiz-duenas F.J."/>
            <person name="Serrano A."/>
            <person name="Henrissat B."/>
            <person name="Drula E."/>
            <person name="Hughes K.W."/>
            <person name="Mata J.L."/>
            <person name="Ishikawa N.K."/>
            <person name="Vargas-Isla R."/>
            <person name="Ushijima S."/>
            <person name="Smith C.A."/>
            <person name="Ahrendt S."/>
            <person name="Andreopoulos W."/>
            <person name="He G."/>
            <person name="LaButti K."/>
            <person name="Lipzen A."/>
            <person name="Ng V."/>
            <person name="Riley R."/>
            <person name="Sandor L."/>
            <person name="Barry K."/>
            <person name="Martinez A.T."/>
            <person name="Xiao Y."/>
            <person name="Gibbons J.G."/>
            <person name="Terashima K."/>
            <person name="Hibbett D.S."/>
            <person name="Grigoriev I.V."/>
        </authorList>
    </citation>
    <scope>NUCLEOTIDE SEQUENCE</scope>
    <source>
        <strain evidence="11">ET3784</strain>
    </source>
</reference>
<feature type="non-terminal residue" evidence="11">
    <location>
        <position position="1"/>
    </location>
</feature>
<dbReference type="EMBL" id="JANVFO010000017">
    <property type="protein sequence ID" value="KAJ3733437.1"/>
    <property type="molecule type" value="Genomic_DNA"/>
</dbReference>
<comment type="similarity">
    <text evidence="2 8">Belongs to the GMC oxidoreductase family.</text>
</comment>
<evidence type="ECO:0000256" key="2">
    <source>
        <dbReference type="ARBA" id="ARBA00010790"/>
    </source>
</evidence>
<keyword evidence="7" id="KW-0325">Glycoprotein</keyword>
<dbReference type="SUPFAM" id="SSF51905">
    <property type="entry name" value="FAD/NAD(P)-binding domain"/>
    <property type="match status" value="1"/>
</dbReference>
<keyword evidence="5 8" id="KW-0274">FAD</keyword>
<dbReference type="InterPro" id="IPR000172">
    <property type="entry name" value="GMC_OxRdtase_N"/>
</dbReference>
<gene>
    <name evidence="11" type="ORF">DFJ43DRAFT_995018</name>
</gene>
<dbReference type="Proteomes" id="UP001176059">
    <property type="component" value="Unassembled WGS sequence"/>
</dbReference>
<dbReference type="GO" id="GO:0016614">
    <property type="term" value="F:oxidoreductase activity, acting on CH-OH group of donors"/>
    <property type="evidence" value="ECO:0007669"/>
    <property type="project" value="InterPro"/>
</dbReference>
<dbReference type="PROSITE" id="PS00624">
    <property type="entry name" value="GMC_OXRED_2"/>
    <property type="match status" value="1"/>
</dbReference>
<dbReference type="GO" id="GO:0050660">
    <property type="term" value="F:flavin adenine dinucleotide binding"/>
    <property type="evidence" value="ECO:0007669"/>
    <property type="project" value="InterPro"/>
</dbReference>
<comment type="cofactor">
    <cofactor evidence="1">
        <name>FAD</name>
        <dbReference type="ChEBI" id="CHEBI:57692"/>
    </cofactor>
</comment>
<sequence length="564" mass="60567">GGGTAGLAVASRLAEDTEVQVGVIEAGTFHRDDPLIDVPVNVGLTEGNPLYDWDYTTIAQPGANGQSFAVPRGKMLGGSSGMNFLAWERASQPEYDAWGSLVQNNTWSFEGLLPYFRKSATVFPNQTNPFPGLPPNGSTAAFNPEDQGFSGPIQIAYTDLYMDPVFPFVQSLNNIGIPTLADAVTGNTTGVENSRQSVNRAQGVRSYAATTYYCRSAHYLQAFRIGFQNSSDETQLLTAKSVEFTLGNDTYTANASKAVILSAGAYNTPKLLELSGIGNATSLESLGIPSLIDLPQVGENLQDHLFAPVQYQVKSGITTFDQFRINSTFAAEQAAIYNATRAGFMAASDSAISFLPFQATTNNTDVDSLLQLFNQTVADSNASPLQLAQYDIQGGWIRDGTVPQMEFILFSRGFVNLGPNTSYINILGGGLHFTSRGSVHINTTDALVQPVISPNWLSNDFDVAVVLEGLKFALRTGSTLPLADLIDIQTNPEPDAQSDAALIECVRSRFTFSVVDASLLVYGTSNLRVVDASIMPLTVAAHLQETVYAIAEKVRLTVQVVSPT</sequence>
<evidence type="ECO:0000259" key="9">
    <source>
        <dbReference type="PROSITE" id="PS00623"/>
    </source>
</evidence>
<evidence type="ECO:0000256" key="1">
    <source>
        <dbReference type="ARBA" id="ARBA00001974"/>
    </source>
</evidence>
<evidence type="ECO:0000256" key="8">
    <source>
        <dbReference type="RuleBase" id="RU003968"/>
    </source>
</evidence>
<comment type="caution">
    <text evidence="11">The sequence shown here is derived from an EMBL/GenBank/DDBJ whole genome shotgun (WGS) entry which is preliminary data.</text>
</comment>
<dbReference type="PROSITE" id="PS00623">
    <property type="entry name" value="GMC_OXRED_1"/>
    <property type="match status" value="1"/>
</dbReference>
<keyword evidence="12" id="KW-1185">Reference proteome</keyword>
<dbReference type="InterPro" id="IPR012132">
    <property type="entry name" value="GMC_OxRdtase"/>
</dbReference>
<evidence type="ECO:0000259" key="10">
    <source>
        <dbReference type="PROSITE" id="PS00624"/>
    </source>
</evidence>
<evidence type="ECO:0000256" key="6">
    <source>
        <dbReference type="ARBA" id="ARBA00023002"/>
    </source>
</evidence>
<keyword evidence="6" id="KW-0560">Oxidoreductase</keyword>
<protein>
    <submittedName>
        <fullName evidence="11">Alcohol oxidase</fullName>
    </submittedName>
</protein>
<dbReference type="PANTHER" id="PTHR11552">
    <property type="entry name" value="GLUCOSE-METHANOL-CHOLINE GMC OXIDOREDUCTASE"/>
    <property type="match status" value="1"/>
</dbReference>
<keyword evidence="3 8" id="KW-0285">Flavoprotein</keyword>
<name>A0AA38JJZ8_9AGAR</name>
<dbReference type="Gene3D" id="3.50.50.60">
    <property type="entry name" value="FAD/NAD(P)-binding domain"/>
    <property type="match status" value="1"/>
</dbReference>
<dbReference type="InterPro" id="IPR007867">
    <property type="entry name" value="GMC_OxRtase_C"/>
</dbReference>
<dbReference type="Pfam" id="PF00732">
    <property type="entry name" value="GMC_oxred_N"/>
    <property type="match status" value="1"/>
</dbReference>
<evidence type="ECO:0000256" key="3">
    <source>
        <dbReference type="ARBA" id="ARBA00022630"/>
    </source>
</evidence>